<proteinExistence type="predicted"/>
<sequence>MFPADASGPDDDLLVARWGSEHPTAPLVVVLHGNGTSEHSMIEISPWLPHGPVAYCAVRAPLRSARGYRWFASSPDGEPDAAELLASSRRLLEWLDGEGDRPVLLLGFRGGVTIAGALILEAPERFSGAALLHGAVSLSPLPADGALRGMPVLLAHADDDPRTPQGLLTASRDWLRRRSGAPVRLVLAPGGQLAGSVVDALGNWMGDRLDFIRAHGESPLPDGPEPAWPGLGRLSPRVGGAPAVTDGLPQLPLDSAPWPGFALGGSPVPAEIGPPGTLSLHSEGGPPEACFLKTEFAHLHPDGSLHLCLPPDLAYDALLKGWAVAHPLAGVRLSAGMVLVPAPRDAAEAQVVETILAASRSYATP</sequence>
<dbReference type="PANTHER" id="PTHR38695">
    <property type="entry name" value="AMINO ACID PERMEASE_ SLC12A DOMAIN-CONTAINING PROTEIN"/>
    <property type="match status" value="1"/>
</dbReference>
<comment type="caution">
    <text evidence="3">The sequence shown here is derived from an EMBL/GenBank/DDBJ whole genome shotgun (WGS) entry which is preliminary data.</text>
</comment>
<dbReference type="Pfam" id="PF02230">
    <property type="entry name" value="Abhydrolase_2"/>
    <property type="match status" value="1"/>
</dbReference>
<keyword evidence="4" id="KW-1185">Reference proteome</keyword>
<name>A0ABN2N150_9PSEU</name>
<dbReference type="SUPFAM" id="SSF53474">
    <property type="entry name" value="alpha/beta-Hydrolases"/>
    <property type="match status" value="1"/>
</dbReference>
<accession>A0ABN2N150</accession>
<protein>
    <recommendedName>
        <fullName evidence="5">Phospholipase</fullName>
    </recommendedName>
</protein>
<reference evidence="3 4" key="1">
    <citation type="journal article" date="2019" name="Int. J. Syst. Evol. Microbiol.">
        <title>The Global Catalogue of Microorganisms (GCM) 10K type strain sequencing project: providing services to taxonomists for standard genome sequencing and annotation.</title>
        <authorList>
            <consortium name="The Broad Institute Genomics Platform"/>
            <consortium name="The Broad Institute Genome Sequencing Center for Infectious Disease"/>
            <person name="Wu L."/>
            <person name="Ma J."/>
        </authorList>
    </citation>
    <scope>NUCLEOTIDE SEQUENCE [LARGE SCALE GENOMIC DNA]</scope>
    <source>
        <strain evidence="3 4">JCM 16009</strain>
    </source>
</reference>
<evidence type="ECO:0008006" key="5">
    <source>
        <dbReference type="Google" id="ProtNLM"/>
    </source>
</evidence>
<dbReference type="InterPro" id="IPR029058">
    <property type="entry name" value="AB_hydrolase_fold"/>
</dbReference>
<dbReference type="RefSeq" id="WP_344416115.1">
    <property type="nucleotide sequence ID" value="NZ_BAAAQK010000005.1"/>
</dbReference>
<dbReference type="Pfam" id="PF17648">
    <property type="entry name" value="Luciferase"/>
    <property type="match status" value="1"/>
</dbReference>
<evidence type="ECO:0000313" key="3">
    <source>
        <dbReference type="EMBL" id="GAA1846087.1"/>
    </source>
</evidence>
<gene>
    <name evidence="3" type="ORF">GCM10009836_27090</name>
</gene>
<dbReference type="InterPro" id="IPR048273">
    <property type="entry name" value="Luciferase"/>
</dbReference>
<feature type="domain" description="Phospholipase/carboxylesterase/thioesterase" evidence="1">
    <location>
        <begin position="21"/>
        <end position="173"/>
    </location>
</feature>
<evidence type="ECO:0000259" key="1">
    <source>
        <dbReference type="Pfam" id="PF02230"/>
    </source>
</evidence>
<organism evidence="3 4">
    <name type="scientific">Pseudonocardia ailaonensis</name>
    <dbReference type="NCBI Taxonomy" id="367279"/>
    <lineage>
        <taxon>Bacteria</taxon>
        <taxon>Bacillati</taxon>
        <taxon>Actinomycetota</taxon>
        <taxon>Actinomycetes</taxon>
        <taxon>Pseudonocardiales</taxon>
        <taxon>Pseudonocardiaceae</taxon>
        <taxon>Pseudonocardia</taxon>
    </lineage>
</organism>
<evidence type="ECO:0000259" key="2">
    <source>
        <dbReference type="Pfam" id="PF17648"/>
    </source>
</evidence>
<dbReference type="InterPro" id="IPR040841">
    <property type="entry name" value="Luciferase_dom"/>
</dbReference>
<feature type="domain" description="Luciferase" evidence="2">
    <location>
        <begin position="294"/>
        <end position="359"/>
    </location>
</feature>
<dbReference type="Proteomes" id="UP001500449">
    <property type="component" value="Unassembled WGS sequence"/>
</dbReference>
<dbReference type="InterPro" id="IPR003140">
    <property type="entry name" value="PLipase/COase/thioEstase"/>
</dbReference>
<evidence type="ECO:0000313" key="4">
    <source>
        <dbReference type="Proteomes" id="UP001500449"/>
    </source>
</evidence>
<dbReference type="PANTHER" id="PTHR38695:SF1">
    <property type="entry name" value="AMINO ACID PERMEASE_ SLC12A DOMAIN-CONTAINING PROTEIN"/>
    <property type="match status" value="1"/>
</dbReference>
<dbReference type="EMBL" id="BAAAQK010000005">
    <property type="protein sequence ID" value="GAA1846087.1"/>
    <property type="molecule type" value="Genomic_DNA"/>
</dbReference>
<dbReference type="Gene3D" id="3.40.50.1820">
    <property type="entry name" value="alpha/beta hydrolase"/>
    <property type="match status" value="1"/>
</dbReference>